<evidence type="ECO:0000259" key="6">
    <source>
        <dbReference type="PROSITE" id="PS51387"/>
    </source>
</evidence>
<keyword evidence="3" id="KW-0285">Flavoprotein</keyword>
<gene>
    <name evidence="7" type="ORF">AB5J54_25770</name>
</gene>
<accession>A0AB39T6W5</accession>
<dbReference type="Gene3D" id="3.40.462.20">
    <property type="match status" value="1"/>
</dbReference>
<protein>
    <submittedName>
        <fullName evidence="7">FAD-binding oxidoreductase</fullName>
    </submittedName>
</protein>
<dbReference type="Gene3D" id="3.30.465.10">
    <property type="match status" value="1"/>
</dbReference>
<dbReference type="Pfam" id="PF08031">
    <property type="entry name" value="BBE"/>
    <property type="match status" value="1"/>
</dbReference>
<comment type="similarity">
    <text evidence="2">Belongs to the oxygen-dependent FAD-linked oxidoreductase family.</text>
</comment>
<dbReference type="EMBL" id="CP163444">
    <property type="protein sequence ID" value="XDQ73715.1"/>
    <property type="molecule type" value="Genomic_DNA"/>
</dbReference>
<dbReference type="InterPro" id="IPR016166">
    <property type="entry name" value="FAD-bd_PCMH"/>
</dbReference>
<dbReference type="PROSITE" id="PS51387">
    <property type="entry name" value="FAD_PCMH"/>
    <property type="match status" value="1"/>
</dbReference>
<dbReference type="AlphaFoldDB" id="A0AB39T6W5"/>
<evidence type="ECO:0000256" key="3">
    <source>
        <dbReference type="ARBA" id="ARBA00022630"/>
    </source>
</evidence>
<name>A0AB39T6W5_9ACTN</name>
<evidence type="ECO:0000256" key="1">
    <source>
        <dbReference type="ARBA" id="ARBA00001974"/>
    </source>
</evidence>
<proteinExistence type="inferred from homology"/>
<organism evidence="7">
    <name type="scientific">Streptomyces sp. R44</name>
    <dbReference type="NCBI Taxonomy" id="3238633"/>
    <lineage>
        <taxon>Bacteria</taxon>
        <taxon>Bacillati</taxon>
        <taxon>Actinomycetota</taxon>
        <taxon>Actinomycetes</taxon>
        <taxon>Kitasatosporales</taxon>
        <taxon>Streptomycetaceae</taxon>
        <taxon>Streptomyces</taxon>
    </lineage>
</organism>
<dbReference type="GO" id="GO:0071949">
    <property type="term" value="F:FAD binding"/>
    <property type="evidence" value="ECO:0007669"/>
    <property type="project" value="InterPro"/>
</dbReference>
<evidence type="ECO:0000256" key="5">
    <source>
        <dbReference type="ARBA" id="ARBA00023002"/>
    </source>
</evidence>
<dbReference type="RefSeq" id="WP_369146283.1">
    <property type="nucleotide sequence ID" value="NZ_CP163444.1"/>
</dbReference>
<sequence>MTAPHGRAALAIEELTDEQYGQVVRPGDAEYDAARTVYVGDVDRRPAVILRPRNAEQVARVVTLARETGTELAVRGGGHSGAGHGVCEGGIVLDLHHLKGLEIDVEARTAWAEAGISAGEYTAAAAEHGLATGFGDSTMVGVAGITLGGGIGFLSRKYGMTIDDLLAAEIVTADGELLSVDERHHPDLFWAIRGGGGNFGVVTRLKLRLHEVDGVYGGIMVLPVTPEILEDFIAEAEAAPEELTTIVNVWTAPPFPFIPAEQHGKPIILAVMCYAGPAEDGEKVIGRFRAIAPPLADMVRAIPYPAMFGPADPSAHPISAVRNIFIDRVDRATAETILDRTAASDAITAGVQLRVLGGAIARVADDATAYPHRQSRIMAHLTAVYADLADADRYEAWVEEFMTAIRQSDTGSYVNFVVRADEEDVREALYPGATGERLARIKAEYDPANLFRSNHNIVPATSG</sequence>
<dbReference type="PANTHER" id="PTHR42973">
    <property type="entry name" value="BINDING OXIDOREDUCTASE, PUTATIVE (AFU_ORTHOLOGUE AFUA_1G17690)-RELATED"/>
    <property type="match status" value="1"/>
</dbReference>
<evidence type="ECO:0000256" key="2">
    <source>
        <dbReference type="ARBA" id="ARBA00005466"/>
    </source>
</evidence>
<dbReference type="InterPro" id="IPR016167">
    <property type="entry name" value="FAD-bd_PCMH_sub1"/>
</dbReference>
<dbReference type="Gene3D" id="3.30.43.10">
    <property type="entry name" value="Uridine Diphospho-n-acetylenolpyruvylglucosamine Reductase, domain 2"/>
    <property type="match status" value="1"/>
</dbReference>
<dbReference type="InterPro" id="IPR050416">
    <property type="entry name" value="FAD-linked_Oxidoreductase"/>
</dbReference>
<comment type="cofactor">
    <cofactor evidence="1">
        <name>FAD</name>
        <dbReference type="ChEBI" id="CHEBI:57692"/>
    </cofactor>
</comment>
<dbReference type="Pfam" id="PF01565">
    <property type="entry name" value="FAD_binding_4"/>
    <property type="match status" value="1"/>
</dbReference>
<dbReference type="GO" id="GO:0016491">
    <property type="term" value="F:oxidoreductase activity"/>
    <property type="evidence" value="ECO:0007669"/>
    <property type="project" value="UniProtKB-KW"/>
</dbReference>
<evidence type="ECO:0000313" key="7">
    <source>
        <dbReference type="EMBL" id="XDQ73715.1"/>
    </source>
</evidence>
<dbReference type="InterPro" id="IPR036318">
    <property type="entry name" value="FAD-bd_PCMH-like_sf"/>
</dbReference>
<keyword evidence="4" id="KW-0274">FAD</keyword>
<dbReference type="SUPFAM" id="SSF56176">
    <property type="entry name" value="FAD-binding/transporter-associated domain-like"/>
    <property type="match status" value="1"/>
</dbReference>
<dbReference type="PANTHER" id="PTHR42973:SF39">
    <property type="entry name" value="FAD-BINDING PCMH-TYPE DOMAIN-CONTAINING PROTEIN"/>
    <property type="match status" value="1"/>
</dbReference>
<dbReference type="InterPro" id="IPR006094">
    <property type="entry name" value="Oxid_FAD_bind_N"/>
</dbReference>
<dbReference type="InterPro" id="IPR012951">
    <property type="entry name" value="BBE"/>
</dbReference>
<reference evidence="7" key="1">
    <citation type="submission" date="2024-07" db="EMBL/GenBank/DDBJ databases">
        <authorList>
            <person name="Yu S.T."/>
        </authorList>
    </citation>
    <scope>NUCLEOTIDE SEQUENCE</scope>
    <source>
        <strain evidence="7">R44</strain>
    </source>
</reference>
<feature type="domain" description="FAD-binding PCMH-type" evidence="6">
    <location>
        <begin position="42"/>
        <end position="212"/>
    </location>
</feature>
<keyword evidence="5" id="KW-0560">Oxidoreductase</keyword>
<evidence type="ECO:0000256" key="4">
    <source>
        <dbReference type="ARBA" id="ARBA00022827"/>
    </source>
</evidence>
<dbReference type="InterPro" id="IPR016164">
    <property type="entry name" value="FAD-linked_Oxase-like_C"/>
</dbReference>
<dbReference type="SUPFAM" id="SSF55103">
    <property type="entry name" value="FAD-linked oxidases, C-terminal domain"/>
    <property type="match status" value="1"/>
</dbReference>
<dbReference type="InterPro" id="IPR016169">
    <property type="entry name" value="FAD-bd_PCMH_sub2"/>
</dbReference>